<comment type="caution">
    <text evidence="2">The sequence shown here is derived from an EMBL/GenBank/DDBJ whole genome shotgun (WGS) entry which is preliminary data.</text>
</comment>
<dbReference type="AlphaFoldDB" id="A0A9J6B4L2"/>
<dbReference type="EMBL" id="JACXVP010000001">
    <property type="protein sequence ID" value="KAG5631694.1"/>
    <property type="molecule type" value="Genomic_DNA"/>
</dbReference>
<keyword evidence="3" id="KW-1185">Reference proteome</keyword>
<proteinExistence type="predicted"/>
<evidence type="ECO:0000256" key="1">
    <source>
        <dbReference type="SAM" id="Phobius"/>
    </source>
</evidence>
<accession>A0A9J6B4L2</accession>
<protein>
    <submittedName>
        <fullName evidence="2">Uncharacterized protein</fullName>
    </submittedName>
</protein>
<name>A0A9J6B4L2_SOLCO</name>
<evidence type="ECO:0000313" key="3">
    <source>
        <dbReference type="Proteomes" id="UP000824120"/>
    </source>
</evidence>
<keyword evidence="1" id="KW-1133">Transmembrane helix</keyword>
<evidence type="ECO:0000313" key="2">
    <source>
        <dbReference type="EMBL" id="KAG5631694.1"/>
    </source>
</evidence>
<organism evidence="2 3">
    <name type="scientific">Solanum commersonii</name>
    <name type="common">Commerson's wild potato</name>
    <name type="synonym">Commerson's nightshade</name>
    <dbReference type="NCBI Taxonomy" id="4109"/>
    <lineage>
        <taxon>Eukaryota</taxon>
        <taxon>Viridiplantae</taxon>
        <taxon>Streptophyta</taxon>
        <taxon>Embryophyta</taxon>
        <taxon>Tracheophyta</taxon>
        <taxon>Spermatophyta</taxon>
        <taxon>Magnoliopsida</taxon>
        <taxon>eudicotyledons</taxon>
        <taxon>Gunneridae</taxon>
        <taxon>Pentapetalae</taxon>
        <taxon>asterids</taxon>
        <taxon>lamiids</taxon>
        <taxon>Solanales</taxon>
        <taxon>Solanaceae</taxon>
        <taxon>Solanoideae</taxon>
        <taxon>Solaneae</taxon>
        <taxon>Solanum</taxon>
    </lineage>
</organism>
<keyword evidence="1" id="KW-0472">Membrane</keyword>
<dbReference type="Proteomes" id="UP000824120">
    <property type="component" value="Chromosome 1"/>
</dbReference>
<feature type="transmembrane region" description="Helical" evidence="1">
    <location>
        <begin position="34"/>
        <end position="55"/>
    </location>
</feature>
<reference evidence="2 3" key="1">
    <citation type="submission" date="2020-09" db="EMBL/GenBank/DDBJ databases">
        <title>De no assembly of potato wild relative species, Solanum commersonii.</title>
        <authorList>
            <person name="Cho K."/>
        </authorList>
    </citation>
    <scope>NUCLEOTIDE SEQUENCE [LARGE SCALE GENOMIC DNA]</scope>
    <source>
        <strain evidence="2">LZ3.2</strain>
        <tissue evidence="2">Leaf</tissue>
    </source>
</reference>
<gene>
    <name evidence="2" type="ORF">H5410_003411</name>
</gene>
<keyword evidence="1" id="KW-0812">Transmembrane</keyword>
<sequence length="101" mass="12297">MDIRYDLITGMIWSRVENKRIFKIKRALKWEKKILLFFMCYNFCYDLINSGNWLLGENKCIFKFKLAPKQEKSNFTFFRPWIFCNIRLWLGVGRSFHGSLL</sequence>